<accession>A0A6I6MPH8</accession>
<organism evidence="3 4">
    <name type="scientific">Terricaulis silvestris</name>
    <dbReference type="NCBI Taxonomy" id="2686094"/>
    <lineage>
        <taxon>Bacteria</taxon>
        <taxon>Pseudomonadati</taxon>
        <taxon>Pseudomonadota</taxon>
        <taxon>Alphaproteobacteria</taxon>
        <taxon>Caulobacterales</taxon>
        <taxon>Caulobacteraceae</taxon>
        <taxon>Terricaulis</taxon>
    </lineage>
</organism>
<dbReference type="Proteomes" id="UP000431269">
    <property type="component" value="Chromosome"/>
</dbReference>
<dbReference type="EMBL" id="CP047045">
    <property type="protein sequence ID" value="QGZ96061.1"/>
    <property type="molecule type" value="Genomic_DNA"/>
</dbReference>
<keyword evidence="1" id="KW-0472">Membrane</keyword>
<dbReference type="GO" id="GO:0016491">
    <property type="term" value="F:oxidoreductase activity"/>
    <property type="evidence" value="ECO:0007669"/>
    <property type="project" value="InterPro"/>
</dbReference>
<dbReference type="KEGG" id="tsv:DSM104635_02917"/>
<dbReference type="SUPFAM" id="SSF51905">
    <property type="entry name" value="FAD/NAD(P)-binding domain"/>
    <property type="match status" value="1"/>
</dbReference>
<evidence type="ECO:0000256" key="1">
    <source>
        <dbReference type="SAM" id="Phobius"/>
    </source>
</evidence>
<reference evidence="4" key="1">
    <citation type="submission" date="2019-12" db="EMBL/GenBank/DDBJ databases">
        <title>Complete genome of Terracaulis silvestris 0127_4.</title>
        <authorList>
            <person name="Vieira S."/>
            <person name="Riedel T."/>
            <person name="Sproer C."/>
            <person name="Pascual J."/>
            <person name="Boedeker C."/>
            <person name="Overmann J."/>
        </authorList>
    </citation>
    <scope>NUCLEOTIDE SEQUENCE [LARGE SCALE GENOMIC DNA]</scope>
    <source>
        <strain evidence="4">0127_4</strain>
    </source>
</reference>
<name>A0A6I6MPH8_9CAUL</name>
<dbReference type="InterPro" id="IPR036188">
    <property type="entry name" value="FAD/NAD-bd_sf"/>
</dbReference>
<keyword evidence="1" id="KW-1133">Transmembrane helix</keyword>
<dbReference type="AlphaFoldDB" id="A0A6I6MPH8"/>
<dbReference type="InterPro" id="IPR002937">
    <property type="entry name" value="Amino_oxidase"/>
</dbReference>
<feature type="domain" description="Amine oxidase" evidence="2">
    <location>
        <begin position="21"/>
        <end position="290"/>
    </location>
</feature>
<dbReference type="PANTHER" id="PTHR42923">
    <property type="entry name" value="PROTOPORPHYRINOGEN OXIDASE"/>
    <property type="match status" value="1"/>
</dbReference>
<dbReference type="Gene3D" id="3.50.50.60">
    <property type="entry name" value="FAD/NAD(P)-binding domain"/>
    <property type="match status" value="1"/>
</dbReference>
<dbReference type="Gene3D" id="3.30.70.1990">
    <property type="match status" value="1"/>
</dbReference>
<evidence type="ECO:0000259" key="2">
    <source>
        <dbReference type="Pfam" id="PF01593"/>
    </source>
</evidence>
<dbReference type="Pfam" id="PF01593">
    <property type="entry name" value="Amino_oxidase"/>
    <property type="match status" value="1"/>
</dbReference>
<proteinExistence type="predicted"/>
<keyword evidence="1" id="KW-0812">Transmembrane</keyword>
<gene>
    <name evidence="3" type="ORF">DSM104635_02917</name>
</gene>
<keyword evidence="4" id="KW-1185">Reference proteome</keyword>
<dbReference type="Gene3D" id="1.10.405.20">
    <property type="match status" value="1"/>
</dbReference>
<sequence>MAFSSSGATRRQNIAVIGSGIAGMSAAWLLSRKHEVTLFEKNDRLGGHSNTVNVKTSLGDTPVDAGFIVFNDLTYPNLVALFEELGVATKTSDMSFGVSLNGGQMEYSSVGASAFLCGGRNLFSPRFWSMTLDLMRFYKQAPLELLATRESMISLGEYLKLGGYGDAFQRDHLLPQAAAIWSASLAEIHHYPACAFVRFFENHGLLKLKGRPQWGTVVGGSRAYVEKITAPYAERARINAGAVSIRRDGAGVWVRDAQGNAERFDDVVIAAHADEALAMLEDPSAEERRLLGEFRYAKNRAVLHSDRTLMPRRQALWASWNYVGDNPEGGCVVSYWMNKLQEIDSKEQIFLTLNPQTMPRESTILYETEYDHPLFNAAAIRAQEQLWSLQGARNTWFCGAYFGAGFHEDGLQAGLAVAEQLGGLRRPWNVTEESGRIHLPAPMPGAIAA</sequence>
<dbReference type="PANTHER" id="PTHR42923:SF17">
    <property type="entry name" value="AMINE OXIDASE DOMAIN-CONTAINING PROTEIN"/>
    <property type="match status" value="1"/>
</dbReference>
<dbReference type="RefSeq" id="WP_158766876.1">
    <property type="nucleotide sequence ID" value="NZ_CP047045.1"/>
</dbReference>
<protein>
    <submittedName>
        <fullName evidence="3">Protoporphyrinogen oxidase</fullName>
    </submittedName>
</protein>
<evidence type="ECO:0000313" key="3">
    <source>
        <dbReference type="EMBL" id="QGZ96061.1"/>
    </source>
</evidence>
<feature type="transmembrane region" description="Helical" evidence="1">
    <location>
        <begin position="12"/>
        <end position="30"/>
    </location>
</feature>
<evidence type="ECO:0000313" key="4">
    <source>
        <dbReference type="Proteomes" id="UP000431269"/>
    </source>
</evidence>
<dbReference type="InterPro" id="IPR050464">
    <property type="entry name" value="Zeta_carotene_desat/Oxidored"/>
</dbReference>